<keyword evidence="3" id="KW-0808">Transferase</keyword>
<dbReference type="PANTHER" id="PTHR43074:SF1">
    <property type="entry name" value="BETA-KETOACYL SYNTHASE FAMILY PROTEIN-RELATED"/>
    <property type="match status" value="1"/>
</dbReference>
<dbReference type="SMART" id="SM00827">
    <property type="entry name" value="PKS_AT"/>
    <property type="match status" value="1"/>
</dbReference>
<dbReference type="InterPro" id="IPR016036">
    <property type="entry name" value="Malonyl_transacylase_ACP-bd"/>
</dbReference>
<sequence>MPVPNIDTSGPLAVDDIVIAVNPFAVPSARVTAAAVRAGGLGVLDLTSGGRRAAGELALAGEWAPTGFGVRLRDDAAFPARELPVGAHTVLLTDDACCTPADFPGRRVLVEVTGREQALRAAAAGAHGLIARGHEAGGPVGELSTFVLVQQLLGDETFDLPVWACGGAGPYTAAAVVAGGGAGVVLDTQLALLSEAEAGLPAGTRALLAGLDGSETTLEAGRRVVRRRGTPEGAPASEIGQDGFLAARFQERWGTVRAAVRGVRDAVLDALEDAGPALGTTSAGSRALGTELPVAQGPMTRVSDQAAFAAEVSGHGALPFVALALSGAEQTRAVLERTRDTLGDAPWGVGVLGFADEEIKTAQLAVVREIRPSHAIIAGGRPAQAAVLEEAGISTFLHVPSPGLLKQFLEAGARKFVFEGAECGGHVGPRNSFPLWEAQLGVLDDFLAGAKNGTAAELHLLFAGGVHDERSSAMVSALAAPLSARGAAVGVLMGTAYLFTEEAVDAGAVLPLFQRQVIAAERTDLLETAPGHATRCVRSPFTDEFAAVKEDLAAREVPGREAWEQLERLNVGRLRLASKGIERAGGELREVDEERQLAEGMFMAGEVAVLRSAVTTVAALHASVTTGAAAFLADRLAALGLGEPAAVPSPEPLDIAVVGMACMFPGAPDLATFWANVLAGEDSVTEVPATRWDAGLYHSPDGSGTGERTPSRWGGFLPEIPFEPLRYGIPPASLPAIEPVQLLALEAARRALEDAGYGSRPFDRARASVVFGAEAGSDLSNAMTLRSVLPSYLGAVPPALDAQLPRLTEDSFPGILANVIAGRIANRLDLGGANYTVDAACASSLTAVDVACKELTGGTSDLVLCGGADLHNGVNDYLLFASAHALSPSGRSAPFDSAADGIALGEGVGCVVLKRLADAERDGDRVYAVIKGVGSASDGRALGLTAPRPEGQYNALTRAYRNAGVSPAEVGLVEAHGTGTAVGDRTELGALTRVFEEAGAEPGSCALGSVKSQIGHTKCAAGLAGLIKTSLALHTGVRPPTLHLTEPNPAWDASSSPFAFHTEARPWAAAPARRVAGVSAFGFGGTNFHVVLRAHEDGPPPVTAAQQWPAELFTFRGADRAAAERAAAELLALVEADPGPYEPWRLRDFALAASRRAEAAAPRGLPVRIALVAASTDELRDLLGRAVAGEHSSEDGLFTATAVGGLLASAPKDSLLASAPDGGPSTVTPGSADSPRATVDPAGPAADNATGPVPGDAGVAVLFPGQGSQRPGMFAELFVAFPELQRHLRLDEATARVLFPPAPFDEASRKEQRERITDTTLAQPALGLTSLAAFQLLSRAGIRPAMAAGHSYGELSALAAAGVLAPGSLLRASHERAAAILDATGGGDPGTMAAVTAPEPEVATALSEAGLDATVVTANRNSPRQTVISGPTEDVLSAVERLRARGLSAQRIPVACAFHSPLVAAAGERFAEALAEVPLSAPDFPVWSNRTAGPYPRTPRAIRAELAAQIGAPVRFADQIEAMYEAGARVFVEAGPGSVLTRLTGAVLGDRPHRTVALEDGRRTGLTGFLGALARLAVAGVDVRTGWLFQDRDALDAARATRRRRAAWTVDGHLLRTADGVIPAAALHPAERVPEALMTSGGTPHGPAAATGSEALISEFLRTSREMIAAQRDVMLGYLGADPGVRPTAPAPIASTAPAPVTYADAPVTVTVPPIAVAAPAEALEAAGGSVLSVVLEVIGERTGYPVDMIEPDLDLEADLSVDSIKRAEIAGELATRLGLTTTGDTDTHIEELAKARTAAAITALVERVTGARTARTGRPAQASASAVADTAPTAETVLALVLEVIGERTGYPVDMIEPDLDLEADLSVDSIKRAEIAGELATRLGLTTTGDTDTHIEELAKARTAASIAALVAGVRGEVAGPGPVEGAGAGAREGGPASAEPVVVAPRRLVMREFDLDPAEPASATDQLVGRMFLLLGRGPVAEALTARLTAHGAHALTAEEPPAGAEFDGLIHLVAPDSPPVLPDAYPAYRRVLAGHPRWVMAAGASAGLRGFFRSLAREYPDTVARVVEHTPGTPPEDLAADLVAELTAPDREPVVLRSPGARRGLRMTEEGLGLLGSTGAGPAGDGAAEAAALGLDSTSVVLLVGGARGITARFAATLAAASRCRIELFGRTALTDGEEDPAVAAAHDAGELRSALIAGGLRVPAEIERAIGRIQAEREVRSTLRGLTALGSEVRYRAVDALDGDAVRRAVKEIHAEHGRLDGVVYAAGVIEDKLIAEKSPASYDRVFRTKVDGARELLDAVGELPDGPRFAVLFGSIAATLGNRGQSDYAAANDALESLGARWAASGTGRRGLTVHWGPWAPTGDGNHGMVTPELMRHYAGRGIQLIDPEEGTGSLLRELAWGPTADTAVVYTASGW</sequence>
<comment type="caution">
    <text evidence="8">The sequence shown here is derived from an EMBL/GenBank/DDBJ whole genome shotgun (WGS) entry which is preliminary data.</text>
</comment>
<dbReference type="Pfam" id="PF08659">
    <property type="entry name" value="KR"/>
    <property type="match status" value="1"/>
</dbReference>
<keyword evidence="4" id="KW-0045">Antibiotic biosynthesis</keyword>
<dbReference type="Gene3D" id="3.30.70.250">
    <property type="entry name" value="Malonyl-CoA ACP transacylase, ACP-binding"/>
    <property type="match status" value="1"/>
</dbReference>
<dbReference type="InterPro" id="IPR036291">
    <property type="entry name" value="NAD(P)-bd_dom_sf"/>
</dbReference>
<dbReference type="Gene3D" id="3.40.47.10">
    <property type="match status" value="1"/>
</dbReference>
<dbReference type="Pfam" id="PF00698">
    <property type="entry name" value="Acyl_transf_1"/>
    <property type="match status" value="1"/>
</dbReference>
<evidence type="ECO:0000259" key="6">
    <source>
        <dbReference type="PROSITE" id="PS50075"/>
    </source>
</evidence>
<accession>A0ABW3XNJ4</accession>
<dbReference type="Proteomes" id="UP001597058">
    <property type="component" value="Unassembled WGS sequence"/>
</dbReference>
<dbReference type="PROSITE" id="PS50075">
    <property type="entry name" value="CARRIER"/>
    <property type="match status" value="1"/>
</dbReference>
<dbReference type="Gene3D" id="1.10.1200.10">
    <property type="entry name" value="ACP-like"/>
    <property type="match status" value="2"/>
</dbReference>
<dbReference type="Pfam" id="PF00109">
    <property type="entry name" value="ketoacyl-synt"/>
    <property type="match status" value="1"/>
</dbReference>
<dbReference type="InterPro" id="IPR057326">
    <property type="entry name" value="KR_dom"/>
</dbReference>
<dbReference type="EMBL" id="JBHTMM010000042">
    <property type="protein sequence ID" value="MFD1309793.1"/>
    <property type="molecule type" value="Genomic_DNA"/>
</dbReference>
<dbReference type="InterPro" id="IPR016035">
    <property type="entry name" value="Acyl_Trfase/lysoPLipase"/>
</dbReference>
<feature type="domain" description="Carrier" evidence="6">
    <location>
        <begin position="1829"/>
        <end position="1917"/>
    </location>
</feature>
<dbReference type="Pfam" id="PF02801">
    <property type="entry name" value="Ketoacyl-synt_C"/>
    <property type="match status" value="1"/>
</dbReference>
<proteinExistence type="predicted"/>
<keyword evidence="1" id="KW-0596">Phosphopantetheine</keyword>
<dbReference type="InterPro" id="IPR009081">
    <property type="entry name" value="PP-bd_ACP"/>
</dbReference>
<dbReference type="SUPFAM" id="SSF52151">
    <property type="entry name" value="FabD/lysophospholipase-like"/>
    <property type="match status" value="1"/>
</dbReference>
<protein>
    <submittedName>
        <fullName evidence="8">SDR family NAD(P)-dependent oxidoreductase</fullName>
    </submittedName>
</protein>
<evidence type="ECO:0000259" key="7">
    <source>
        <dbReference type="PROSITE" id="PS52004"/>
    </source>
</evidence>
<dbReference type="SMART" id="SM00825">
    <property type="entry name" value="PKS_KS"/>
    <property type="match status" value="1"/>
</dbReference>
<evidence type="ECO:0000313" key="8">
    <source>
        <dbReference type="EMBL" id="MFD1309793.1"/>
    </source>
</evidence>
<name>A0ABW3XNJ4_9ACTN</name>
<dbReference type="InterPro" id="IPR001227">
    <property type="entry name" value="Ac_transferase_dom_sf"/>
</dbReference>
<evidence type="ECO:0000256" key="3">
    <source>
        <dbReference type="ARBA" id="ARBA00022679"/>
    </source>
</evidence>
<dbReference type="CDD" id="cd00833">
    <property type="entry name" value="PKS"/>
    <property type="match status" value="1"/>
</dbReference>
<keyword evidence="2" id="KW-0597">Phosphoprotein</keyword>
<dbReference type="SUPFAM" id="SSF55048">
    <property type="entry name" value="Probable ACP-binding domain of malonyl-CoA ACP transacylase"/>
    <property type="match status" value="1"/>
</dbReference>
<dbReference type="Gene3D" id="3.40.50.720">
    <property type="entry name" value="NAD(P)-binding Rossmann-like Domain"/>
    <property type="match status" value="1"/>
</dbReference>
<dbReference type="InterPro" id="IPR016039">
    <property type="entry name" value="Thiolase-like"/>
</dbReference>
<dbReference type="Pfam" id="PF16197">
    <property type="entry name" value="KAsynt_C_assoc"/>
    <property type="match status" value="1"/>
</dbReference>
<dbReference type="SMART" id="SM00822">
    <property type="entry name" value="PKS_KR"/>
    <property type="match status" value="1"/>
</dbReference>
<reference evidence="9" key="1">
    <citation type="journal article" date="2019" name="Int. J. Syst. Evol. Microbiol.">
        <title>The Global Catalogue of Microorganisms (GCM) 10K type strain sequencing project: providing services to taxonomists for standard genome sequencing and annotation.</title>
        <authorList>
            <consortium name="The Broad Institute Genomics Platform"/>
            <consortium name="The Broad Institute Genome Sequencing Center for Infectious Disease"/>
            <person name="Wu L."/>
            <person name="Ma J."/>
        </authorList>
    </citation>
    <scope>NUCLEOTIDE SEQUENCE [LARGE SCALE GENOMIC DNA]</scope>
    <source>
        <strain evidence="9">CGMCC 4.7020</strain>
    </source>
</reference>
<dbReference type="Pfam" id="PF03060">
    <property type="entry name" value="NMO"/>
    <property type="match status" value="1"/>
</dbReference>
<evidence type="ECO:0000256" key="1">
    <source>
        <dbReference type="ARBA" id="ARBA00022450"/>
    </source>
</evidence>
<dbReference type="SUPFAM" id="SSF53901">
    <property type="entry name" value="Thiolase-like"/>
    <property type="match status" value="1"/>
</dbReference>
<evidence type="ECO:0000256" key="4">
    <source>
        <dbReference type="ARBA" id="ARBA00023194"/>
    </source>
</evidence>
<evidence type="ECO:0000313" key="9">
    <source>
        <dbReference type="Proteomes" id="UP001597058"/>
    </source>
</evidence>
<dbReference type="SUPFAM" id="SSF51735">
    <property type="entry name" value="NAD(P)-binding Rossmann-fold domains"/>
    <property type="match status" value="2"/>
</dbReference>
<dbReference type="InterPro" id="IPR052568">
    <property type="entry name" value="PKS-FAS_Synthase"/>
</dbReference>
<dbReference type="PROSITE" id="PS52004">
    <property type="entry name" value="KS3_2"/>
    <property type="match status" value="1"/>
</dbReference>
<evidence type="ECO:0000256" key="5">
    <source>
        <dbReference type="SAM" id="MobiDB-lite"/>
    </source>
</evidence>
<dbReference type="InterPro" id="IPR032821">
    <property type="entry name" value="PKS_assoc"/>
</dbReference>
<dbReference type="InterPro" id="IPR014031">
    <property type="entry name" value="Ketoacyl_synth_C"/>
</dbReference>
<dbReference type="SUPFAM" id="SSF47336">
    <property type="entry name" value="ACP-like"/>
    <property type="match status" value="2"/>
</dbReference>
<dbReference type="SUPFAM" id="SSF51412">
    <property type="entry name" value="Inosine monophosphate dehydrogenase (IMPDH)"/>
    <property type="match status" value="2"/>
</dbReference>
<feature type="domain" description="Ketosynthase family 3 (KS3)" evidence="7">
    <location>
        <begin position="652"/>
        <end position="1094"/>
    </location>
</feature>
<keyword evidence="9" id="KW-1185">Reference proteome</keyword>
<dbReference type="PANTHER" id="PTHR43074">
    <property type="entry name" value="OMEGA-3 POLYUNSATURATED FATTY ACID SYNTHASE PFAB-RELATED"/>
    <property type="match status" value="1"/>
</dbReference>
<dbReference type="RefSeq" id="WP_381329183.1">
    <property type="nucleotide sequence ID" value="NZ_JBHTMM010000042.1"/>
</dbReference>
<dbReference type="InterPro" id="IPR036736">
    <property type="entry name" value="ACP-like_sf"/>
</dbReference>
<evidence type="ECO:0000256" key="2">
    <source>
        <dbReference type="ARBA" id="ARBA00022553"/>
    </source>
</evidence>
<dbReference type="Gene3D" id="3.20.20.70">
    <property type="entry name" value="Aldolase class I"/>
    <property type="match status" value="2"/>
</dbReference>
<dbReference type="InterPro" id="IPR014043">
    <property type="entry name" value="Acyl_transferase_dom"/>
</dbReference>
<gene>
    <name evidence="8" type="ORF">ACFQ5X_28525</name>
</gene>
<dbReference type="InterPro" id="IPR014030">
    <property type="entry name" value="Ketoacyl_synth_N"/>
</dbReference>
<organism evidence="8 9">
    <name type="scientific">Streptomyces kaempferi</name>
    <dbReference type="NCBI Taxonomy" id="333725"/>
    <lineage>
        <taxon>Bacteria</taxon>
        <taxon>Bacillati</taxon>
        <taxon>Actinomycetota</taxon>
        <taxon>Actinomycetes</taxon>
        <taxon>Kitasatosporales</taxon>
        <taxon>Streptomycetaceae</taxon>
        <taxon>Streptomyces</taxon>
    </lineage>
</organism>
<dbReference type="Gene3D" id="3.40.366.10">
    <property type="entry name" value="Malonyl-Coenzyme A Acyl Carrier Protein, domain 2"/>
    <property type="match status" value="1"/>
</dbReference>
<dbReference type="InterPro" id="IPR013968">
    <property type="entry name" value="PKS_KR"/>
</dbReference>
<dbReference type="Pfam" id="PF00550">
    <property type="entry name" value="PP-binding"/>
    <property type="match status" value="2"/>
</dbReference>
<dbReference type="InterPro" id="IPR013785">
    <property type="entry name" value="Aldolase_TIM"/>
</dbReference>
<dbReference type="InterPro" id="IPR020841">
    <property type="entry name" value="PKS_Beta-ketoAc_synthase_dom"/>
</dbReference>
<feature type="region of interest" description="Disordered" evidence="5">
    <location>
        <begin position="1215"/>
        <end position="1251"/>
    </location>
</feature>